<evidence type="ECO:0000256" key="4">
    <source>
        <dbReference type="ARBA" id="ARBA00022643"/>
    </source>
</evidence>
<keyword evidence="8" id="KW-0274">FAD</keyword>
<evidence type="ECO:0000256" key="11">
    <source>
        <dbReference type="ARBA" id="ARBA00031871"/>
    </source>
</evidence>
<evidence type="ECO:0000256" key="6">
    <source>
        <dbReference type="ARBA" id="ARBA00022695"/>
    </source>
</evidence>
<evidence type="ECO:0000256" key="1">
    <source>
        <dbReference type="ARBA" id="ARBA00004726"/>
    </source>
</evidence>
<dbReference type="SUPFAM" id="SSF52402">
    <property type="entry name" value="Adenine nucleotide alpha hydrolases-like"/>
    <property type="match status" value="1"/>
</dbReference>
<proteinExistence type="predicted"/>
<dbReference type="CDD" id="cd23948">
    <property type="entry name" value="FAD_synthase"/>
    <property type="match status" value="1"/>
</dbReference>
<feature type="domain" description="Phosphoadenosine phosphosulphate reductase" evidence="13">
    <location>
        <begin position="54"/>
        <end position="123"/>
    </location>
</feature>
<name>A0A8S1FF28_9PELO</name>
<dbReference type="Gene3D" id="3.40.50.620">
    <property type="entry name" value="HUPs"/>
    <property type="match status" value="1"/>
</dbReference>
<evidence type="ECO:0000256" key="10">
    <source>
        <dbReference type="ARBA" id="ARBA00031145"/>
    </source>
</evidence>
<protein>
    <recommendedName>
        <fullName evidence="2">FAD synthase</fullName>
        <ecNumber evidence="2">2.7.7.2</ecNumber>
    </recommendedName>
    <alternativeName>
        <fullName evidence="10">FAD pyrophosphorylase</fullName>
    </alternativeName>
    <alternativeName>
        <fullName evidence="11">FMN adenylyltransferase</fullName>
    </alternativeName>
</protein>
<keyword evidence="5" id="KW-0808">Transferase</keyword>
<keyword evidence="4" id="KW-0288">FMN</keyword>
<evidence type="ECO:0000256" key="9">
    <source>
        <dbReference type="ARBA" id="ARBA00022840"/>
    </source>
</evidence>
<evidence type="ECO:0000256" key="3">
    <source>
        <dbReference type="ARBA" id="ARBA00022630"/>
    </source>
</evidence>
<dbReference type="EMBL" id="CADEPM010000013">
    <property type="protein sequence ID" value="CAB3411458.1"/>
    <property type="molecule type" value="Genomic_DNA"/>
</dbReference>
<dbReference type="InterPro" id="IPR014729">
    <property type="entry name" value="Rossmann-like_a/b/a_fold"/>
</dbReference>
<keyword evidence="15" id="KW-1185">Reference proteome</keyword>
<accession>A0A8S1FF28</accession>
<evidence type="ECO:0000256" key="2">
    <source>
        <dbReference type="ARBA" id="ARBA00012393"/>
    </source>
</evidence>
<evidence type="ECO:0000256" key="7">
    <source>
        <dbReference type="ARBA" id="ARBA00022741"/>
    </source>
</evidence>
<reference evidence="14 15" key="1">
    <citation type="submission" date="2020-04" db="EMBL/GenBank/DDBJ databases">
        <authorList>
            <person name="Laetsch R D."/>
            <person name="Stevens L."/>
            <person name="Kumar S."/>
            <person name="Blaxter L. M."/>
        </authorList>
    </citation>
    <scope>NUCLEOTIDE SEQUENCE [LARGE SCALE GENOMIC DNA]</scope>
</reference>
<dbReference type="OrthoDB" id="270728at2759"/>
<keyword evidence="6" id="KW-0548">Nucleotidyltransferase</keyword>
<organism evidence="14 15">
    <name type="scientific">Caenorhabditis bovis</name>
    <dbReference type="NCBI Taxonomy" id="2654633"/>
    <lineage>
        <taxon>Eukaryota</taxon>
        <taxon>Metazoa</taxon>
        <taxon>Ecdysozoa</taxon>
        <taxon>Nematoda</taxon>
        <taxon>Chromadorea</taxon>
        <taxon>Rhabditida</taxon>
        <taxon>Rhabditina</taxon>
        <taxon>Rhabditomorpha</taxon>
        <taxon>Rhabditoidea</taxon>
        <taxon>Rhabditidae</taxon>
        <taxon>Peloderinae</taxon>
        <taxon>Caenorhabditis</taxon>
    </lineage>
</organism>
<keyword evidence="7" id="KW-0547">Nucleotide-binding</keyword>
<dbReference type="EC" id="2.7.7.2" evidence="2"/>
<comment type="caution">
    <text evidence="14">The sequence shown here is derived from an EMBL/GenBank/DDBJ whole genome shotgun (WGS) entry which is preliminary data.</text>
</comment>
<evidence type="ECO:0000313" key="14">
    <source>
        <dbReference type="EMBL" id="CAB3411458.1"/>
    </source>
</evidence>
<dbReference type="Pfam" id="PF01507">
    <property type="entry name" value="PAPS_reduct"/>
    <property type="match status" value="2"/>
</dbReference>
<evidence type="ECO:0000256" key="8">
    <source>
        <dbReference type="ARBA" id="ARBA00022827"/>
    </source>
</evidence>
<dbReference type="GO" id="GO:0005524">
    <property type="term" value="F:ATP binding"/>
    <property type="evidence" value="ECO:0007669"/>
    <property type="project" value="UniProtKB-KW"/>
</dbReference>
<sequence>MLGSRIVHYDAKSWINTVEKWKSFKNRESVEFVGKLEEAERIVDEILNKYPLEQIALSFNGGKDCTVLLHLLRMKVDEKYGANVPIQGFHIMVDDQFTEATQFIIDAAKYYNITVIEFPGPLKVGLANLKKSRPAIVAVLMGSRATDPNGKYMKTPIEWTDADWPRVLRVCPILNWSYSDVWRMLRELCIPYCSLYDKGYTSLGGRDNTIRNPALRMVSPEGDEYYLPAYKLKNDAEERNNRSCL</sequence>
<comment type="catalytic activity">
    <reaction evidence="12">
        <text>FMN + ATP + H(+) = FAD + diphosphate</text>
        <dbReference type="Rhea" id="RHEA:17237"/>
        <dbReference type="ChEBI" id="CHEBI:15378"/>
        <dbReference type="ChEBI" id="CHEBI:30616"/>
        <dbReference type="ChEBI" id="CHEBI:33019"/>
        <dbReference type="ChEBI" id="CHEBI:57692"/>
        <dbReference type="ChEBI" id="CHEBI:58210"/>
        <dbReference type="EC" id="2.7.7.2"/>
    </reaction>
</comment>
<comment type="pathway">
    <text evidence="1">Cofactor biosynthesis; FAD biosynthesis; FAD from FMN: step 1/1.</text>
</comment>
<dbReference type="FunFam" id="3.40.50.620:FF:000445">
    <property type="entry name" value="Probable FAD synthase"/>
    <property type="match status" value="1"/>
</dbReference>
<dbReference type="PANTHER" id="PTHR23293">
    <property type="entry name" value="FAD SYNTHETASE-RELATED FMN ADENYLYLTRANSFERASE"/>
    <property type="match status" value="1"/>
</dbReference>
<gene>
    <name evidence="14" type="ORF">CBOVIS_LOCUS12849</name>
</gene>
<evidence type="ECO:0000256" key="12">
    <source>
        <dbReference type="ARBA" id="ARBA00049494"/>
    </source>
</evidence>
<dbReference type="PANTHER" id="PTHR23293:SF9">
    <property type="entry name" value="FAD SYNTHASE"/>
    <property type="match status" value="1"/>
</dbReference>
<evidence type="ECO:0000256" key="5">
    <source>
        <dbReference type="ARBA" id="ARBA00022679"/>
    </source>
</evidence>
<dbReference type="InterPro" id="IPR002500">
    <property type="entry name" value="PAPS_reduct_dom"/>
</dbReference>
<dbReference type="Proteomes" id="UP000494206">
    <property type="component" value="Unassembled WGS sequence"/>
</dbReference>
<dbReference type="AlphaFoldDB" id="A0A8S1FF28"/>
<evidence type="ECO:0000313" key="15">
    <source>
        <dbReference type="Proteomes" id="UP000494206"/>
    </source>
</evidence>
<dbReference type="GO" id="GO:0003919">
    <property type="term" value="F:FMN adenylyltransferase activity"/>
    <property type="evidence" value="ECO:0007669"/>
    <property type="project" value="UniProtKB-EC"/>
</dbReference>
<keyword evidence="3" id="KW-0285">Flavoprotein</keyword>
<evidence type="ECO:0000259" key="13">
    <source>
        <dbReference type="Pfam" id="PF01507"/>
    </source>
</evidence>
<keyword evidence="9" id="KW-0067">ATP-binding</keyword>
<dbReference type="GO" id="GO:0006747">
    <property type="term" value="P:FAD biosynthetic process"/>
    <property type="evidence" value="ECO:0007669"/>
    <property type="project" value="TreeGrafter"/>
</dbReference>
<feature type="domain" description="Phosphoadenosine phosphosulphate reductase" evidence="13">
    <location>
        <begin position="135"/>
        <end position="209"/>
    </location>
</feature>